<dbReference type="InterPro" id="IPR018073">
    <property type="entry name" value="Prot_inh_cystat_CS"/>
</dbReference>
<keyword evidence="7" id="KW-1185">Reference proteome</keyword>
<sequence>MENIESTSCEATQDAVTENAELPYVEIVTDYIKCDDHYVPNVAPELQTEEQAPGEFSYAEETANDKIQEIINKIKDEVSKQTGQSLEVYEAISYISQVVAGMVYIIKVHVGDDNCIHVRVYLPLSNDDVEATPELNDIQVNKSKEDKIDFF</sequence>
<evidence type="ECO:0000313" key="8">
    <source>
        <dbReference type="RefSeq" id="XP_065647964.1"/>
    </source>
</evidence>
<keyword evidence="4" id="KW-0646">Protease inhibitor</keyword>
<organism evidence="7 8">
    <name type="scientific">Hydra vulgaris</name>
    <name type="common">Hydra</name>
    <name type="synonym">Hydra attenuata</name>
    <dbReference type="NCBI Taxonomy" id="6087"/>
    <lineage>
        <taxon>Eukaryota</taxon>
        <taxon>Metazoa</taxon>
        <taxon>Cnidaria</taxon>
        <taxon>Hydrozoa</taxon>
        <taxon>Hydroidolina</taxon>
        <taxon>Anthoathecata</taxon>
        <taxon>Aplanulata</taxon>
        <taxon>Hydridae</taxon>
        <taxon>Hydra</taxon>
    </lineage>
</organism>
<dbReference type="PROSITE" id="PS00287">
    <property type="entry name" value="CYSTATIN"/>
    <property type="match status" value="1"/>
</dbReference>
<proteinExistence type="inferred from homology"/>
<evidence type="ECO:0000256" key="5">
    <source>
        <dbReference type="ARBA" id="ARBA00022704"/>
    </source>
</evidence>
<evidence type="ECO:0000256" key="3">
    <source>
        <dbReference type="ARBA" id="ARBA00022490"/>
    </source>
</evidence>
<dbReference type="InterPro" id="IPR000010">
    <property type="entry name" value="Cystatin_dom"/>
</dbReference>
<keyword evidence="5" id="KW-0789">Thiol protease inhibitor</keyword>
<accession>A0ABM4BG44</accession>
<dbReference type="GeneID" id="136077636"/>
<dbReference type="PANTHER" id="PTHR11414">
    <property type="entry name" value="CYSTATIN FAMILY MEMBER"/>
    <property type="match status" value="1"/>
</dbReference>
<name>A0ABM4BG44_HYDVU</name>
<dbReference type="PRINTS" id="PR00295">
    <property type="entry name" value="STEFINA"/>
</dbReference>
<comment type="subcellular location">
    <subcellularLocation>
        <location evidence="1">Cytoplasm</location>
    </subcellularLocation>
</comment>
<keyword evidence="3" id="KW-0963">Cytoplasm</keyword>
<dbReference type="InterPro" id="IPR046350">
    <property type="entry name" value="Cystatin_sf"/>
</dbReference>
<dbReference type="Gene3D" id="3.10.450.10">
    <property type="match status" value="1"/>
</dbReference>
<evidence type="ECO:0000256" key="4">
    <source>
        <dbReference type="ARBA" id="ARBA00022690"/>
    </source>
</evidence>
<feature type="domain" description="Cystatin" evidence="6">
    <location>
        <begin position="51"/>
        <end position="146"/>
    </location>
</feature>
<protein>
    <submittedName>
        <fullName evidence="8">Cystatin-B-like</fullName>
    </submittedName>
</protein>
<dbReference type="Proteomes" id="UP001652625">
    <property type="component" value="Chromosome 03"/>
</dbReference>
<evidence type="ECO:0000313" key="7">
    <source>
        <dbReference type="Proteomes" id="UP001652625"/>
    </source>
</evidence>
<dbReference type="SUPFAM" id="SSF54403">
    <property type="entry name" value="Cystatin/monellin"/>
    <property type="match status" value="1"/>
</dbReference>
<dbReference type="CDD" id="cd00042">
    <property type="entry name" value="CY"/>
    <property type="match status" value="1"/>
</dbReference>
<reference evidence="8" key="1">
    <citation type="submission" date="2025-08" db="UniProtKB">
        <authorList>
            <consortium name="RefSeq"/>
        </authorList>
    </citation>
    <scope>IDENTIFICATION</scope>
</reference>
<dbReference type="InterPro" id="IPR001713">
    <property type="entry name" value="Prot_inh_stefin"/>
</dbReference>
<evidence type="ECO:0000256" key="2">
    <source>
        <dbReference type="ARBA" id="ARBA00009403"/>
    </source>
</evidence>
<dbReference type="Pfam" id="PF00031">
    <property type="entry name" value="Cystatin"/>
    <property type="match status" value="1"/>
</dbReference>
<dbReference type="RefSeq" id="XP_065647964.1">
    <property type="nucleotide sequence ID" value="XM_065791892.1"/>
</dbReference>
<comment type="similarity">
    <text evidence="2">Belongs to the cystatin family.</text>
</comment>
<dbReference type="SMART" id="SM00043">
    <property type="entry name" value="CY"/>
    <property type="match status" value="1"/>
</dbReference>
<evidence type="ECO:0000259" key="6">
    <source>
        <dbReference type="SMART" id="SM00043"/>
    </source>
</evidence>
<dbReference type="PANTHER" id="PTHR11414:SF21">
    <property type="entry name" value="CYSTATIN 14A, TANDEM DUPLICATE 1-RELATED"/>
    <property type="match status" value="1"/>
</dbReference>
<gene>
    <name evidence="8" type="primary">LOC136077636</name>
</gene>
<evidence type="ECO:0000256" key="1">
    <source>
        <dbReference type="ARBA" id="ARBA00004496"/>
    </source>
</evidence>